<organism evidence="1 2">
    <name type="scientific">Plenodomus tracheiphilus IPT5</name>
    <dbReference type="NCBI Taxonomy" id="1408161"/>
    <lineage>
        <taxon>Eukaryota</taxon>
        <taxon>Fungi</taxon>
        <taxon>Dikarya</taxon>
        <taxon>Ascomycota</taxon>
        <taxon>Pezizomycotina</taxon>
        <taxon>Dothideomycetes</taxon>
        <taxon>Pleosporomycetidae</taxon>
        <taxon>Pleosporales</taxon>
        <taxon>Pleosporineae</taxon>
        <taxon>Leptosphaeriaceae</taxon>
        <taxon>Plenodomus</taxon>
    </lineage>
</organism>
<dbReference type="AlphaFoldDB" id="A0A6A7BBI9"/>
<keyword evidence="2" id="KW-1185">Reference proteome</keyword>
<dbReference type="Proteomes" id="UP000799423">
    <property type="component" value="Unassembled WGS sequence"/>
</dbReference>
<accession>A0A6A7BBI9</accession>
<name>A0A6A7BBI9_9PLEO</name>
<gene>
    <name evidence="1" type="ORF">T440DRAFT_33990</name>
</gene>
<evidence type="ECO:0000313" key="2">
    <source>
        <dbReference type="Proteomes" id="UP000799423"/>
    </source>
</evidence>
<evidence type="ECO:0000313" key="1">
    <source>
        <dbReference type="EMBL" id="KAF2852693.1"/>
    </source>
</evidence>
<protein>
    <submittedName>
        <fullName evidence="1">Uncharacterized protein</fullName>
    </submittedName>
</protein>
<reference evidence="1" key="1">
    <citation type="submission" date="2020-01" db="EMBL/GenBank/DDBJ databases">
        <authorList>
            <consortium name="DOE Joint Genome Institute"/>
            <person name="Haridas S."/>
            <person name="Albert R."/>
            <person name="Binder M."/>
            <person name="Bloem J."/>
            <person name="Labutti K."/>
            <person name="Salamov A."/>
            <person name="Andreopoulos B."/>
            <person name="Baker S.E."/>
            <person name="Barry K."/>
            <person name="Bills G."/>
            <person name="Bluhm B.H."/>
            <person name="Cannon C."/>
            <person name="Castanera R."/>
            <person name="Culley D.E."/>
            <person name="Daum C."/>
            <person name="Ezra D."/>
            <person name="Gonzalez J.B."/>
            <person name="Henrissat B."/>
            <person name="Kuo A."/>
            <person name="Liang C."/>
            <person name="Lipzen A."/>
            <person name="Lutzoni F."/>
            <person name="Magnuson J."/>
            <person name="Mondo S."/>
            <person name="Nolan M."/>
            <person name="Ohm R."/>
            <person name="Pangilinan J."/>
            <person name="Park H.-J."/>
            <person name="Ramirez L."/>
            <person name="Alfaro M."/>
            <person name="Sun H."/>
            <person name="Tritt A."/>
            <person name="Yoshinaga Y."/>
            <person name="Zwiers L.-H."/>
            <person name="Turgeon B.G."/>
            <person name="Goodwin S.B."/>
            <person name="Spatafora J.W."/>
            <person name="Crous P.W."/>
            <person name="Grigoriev I.V."/>
        </authorList>
    </citation>
    <scope>NUCLEOTIDE SEQUENCE</scope>
    <source>
        <strain evidence="1">IPT5</strain>
    </source>
</reference>
<dbReference type="EMBL" id="MU006298">
    <property type="protein sequence ID" value="KAF2852693.1"/>
    <property type="molecule type" value="Genomic_DNA"/>
</dbReference>
<proteinExistence type="predicted"/>
<sequence length="192" mass="21894">MSRGRSPFPAAGESLSEALMYGDMYSVGSFEHSWPALPPIKTGYMLVRFQSDSNTKPAGLVAGFRIRIFTTRNDSMRFPPHYTYHQPSEIRLLHRLGPERVELAPKVGCPKKEGDHVRLQCCGWNRTEIEDQYAKILGATITGMMEDMSKSNVIINWTLTHENGVAHLVREQTPPYFWWEIVDVTLDYAKAF</sequence>